<evidence type="ECO:0000313" key="2">
    <source>
        <dbReference type="Proteomes" id="UP000019364"/>
    </source>
</evidence>
<comment type="caution">
    <text evidence="1">The sequence shown here is derived from an EMBL/GenBank/DDBJ whole genome shotgun (WGS) entry which is preliminary data.</text>
</comment>
<dbReference type="Proteomes" id="UP000019364">
    <property type="component" value="Unassembled WGS sequence"/>
</dbReference>
<evidence type="ECO:0000313" key="1">
    <source>
        <dbReference type="EMBL" id="GAF06549.1"/>
    </source>
</evidence>
<dbReference type="OrthoDB" id="215765at2"/>
<gene>
    <name evidence="1" type="ORF">JCM16418_509</name>
</gene>
<protein>
    <submittedName>
        <fullName evidence="1">Uncharacterized protein</fullName>
    </submittedName>
</protein>
<name>W7YVZ9_9BACL</name>
<keyword evidence="2" id="KW-1185">Reference proteome</keyword>
<dbReference type="EMBL" id="BAVZ01000001">
    <property type="protein sequence ID" value="GAF06549.1"/>
    <property type="molecule type" value="Genomic_DNA"/>
</dbReference>
<dbReference type="STRING" id="1236976.JCM16418_509"/>
<reference evidence="1 2" key="1">
    <citation type="journal article" date="2014" name="Genome Announc.">
        <title>Draft Genome Sequence of Paenibacillus pini JCM 16418T, Isolated from the Rhizosphere of Pine Tree.</title>
        <authorList>
            <person name="Yuki M."/>
            <person name="Oshima K."/>
            <person name="Suda W."/>
            <person name="Oshida Y."/>
            <person name="Kitamura K."/>
            <person name="Iida Y."/>
            <person name="Hattori M."/>
            <person name="Ohkuma M."/>
        </authorList>
    </citation>
    <scope>NUCLEOTIDE SEQUENCE [LARGE SCALE GENOMIC DNA]</scope>
    <source>
        <strain evidence="1 2">JCM 16418</strain>
    </source>
</reference>
<organism evidence="1 2">
    <name type="scientific">Paenibacillus pini JCM 16418</name>
    <dbReference type="NCBI Taxonomy" id="1236976"/>
    <lineage>
        <taxon>Bacteria</taxon>
        <taxon>Bacillati</taxon>
        <taxon>Bacillota</taxon>
        <taxon>Bacilli</taxon>
        <taxon>Bacillales</taxon>
        <taxon>Paenibacillaceae</taxon>
        <taxon>Paenibacillus</taxon>
    </lineage>
</organism>
<proteinExistence type="predicted"/>
<dbReference type="eggNOG" id="ENOG5033DCN">
    <property type="taxonomic scope" value="Bacteria"/>
</dbReference>
<dbReference type="AlphaFoldDB" id="W7YVZ9"/>
<accession>W7YVZ9</accession>
<sequence length="105" mass="12767">MLRPQMGFLEPWIPETSKTFLEELHKELSENHILYGADLVVIARREDRDDVLFQFKSNPDKCVQVHLTWRMDKEIDSSWPKTREYNSFNDWFKEVMLIDNKEYEE</sequence>
<dbReference type="RefSeq" id="WP_052019994.1">
    <property type="nucleotide sequence ID" value="NZ_BAVZ01000001.1"/>
</dbReference>